<keyword evidence="4" id="KW-0735">Signal-anchor</keyword>
<sequence length="306" mass="34612">MNEKNNIRIARSHIMAHNKSYTVSTAAGCPQPYVTVISEKGRHTACCSGWTASILAGIVAIFIILALNYLGGSKIFLVPFDPYAGLEPIMKQGRLQVYPFQHGISTGIKTIYSTSLPQKNIKATLERFQQLLTNYPLDPGERYRNCWLANPTSENPCYFDPRWIEEVCSKNDSYGYEEINGNFSPCFILKFDKLKLWEPLLVERYYLPPSVMEDYDPSFVPVTCSSRNDNGSYLPNEILKYPPKGFSHLYFPEAKFNPIYYLPPLVAVRIQGISKGTNVTVECSIIARNSFLLWDNGIISITFQAA</sequence>
<evidence type="ECO:0000256" key="3">
    <source>
        <dbReference type="ARBA" id="ARBA00022692"/>
    </source>
</evidence>
<dbReference type="GO" id="GO:0036376">
    <property type="term" value="P:sodium ion export across plasma membrane"/>
    <property type="evidence" value="ECO:0007669"/>
    <property type="project" value="TreeGrafter"/>
</dbReference>
<dbReference type="GO" id="GO:0001671">
    <property type="term" value="F:ATPase activator activity"/>
    <property type="evidence" value="ECO:0007669"/>
    <property type="project" value="TreeGrafter"/>
</dbReference>
<dbReference type="Pfam" id="PF00287">
    <property type="entry name" value="Na_K-ATPase"/>
    <property type="match status" value="1"/>
</dbReference>
<comment type="subcellular location">
    <subcellularLocation>
        <location evidence="1">Membrane</location>
        <topology evidence="1">Single-pass type II membrane protein</topology>
    </subcellularLocation>
</comment>
<evidence type="ECO:0000256" key="5">
    <source>
        <dbReference type="ARBA" id="ARBA00022989"/>
    </source>
</evidence>
<dbReference type="Proteomes" id="UP000054359">
    <property type="component" value="Unassembled WGS sequence"/>
</dbReference>
<keyword evidence="9" id="KW-1185">Reference proteome</keyword>
<gene>
    <name evidence="8" type="ORF">X975_12134</name>
</gene>
<dbReference type="PANTHER" id="PTHR11523">
    <property type="entry name" value="SODIUM/POTASSIUM-DEPENDENT ATPASE BETA SUBUNIT"/>
    <property type="match status" value="1"/>
</dbReference>
<dbReference type="Gene3D" id="2.60.40.1660">
    <property type="entry name" value="Na, k-atpase alpha subunit"/>
    <property type="match status" value="1"/>
</dbReference>
<dbReference type="InterPro" id="IPR000402">
    <property type="entry name" value="Na/K_ATPase_sub_beta"/>
</dbReference>
<evidence type="ECO:0000256" key="7">
    <source>
        <dbReference type="SAM" id="Phobius"/>
    </source>
</evidence>
<dbReference type="GO" id="GO:0006883">
    <property type="term" value="P:intracellular sodium ion homeostasis"/>
    <property type="evidence" value="ECO:0007669"/>
    <property type="project" value="TreeGrafter"/>
</dbReference>
<feature type="non-terminal residue" evidence="8">
    <location>
        <position position="306"/>
    </location>
</feature>
<dbReference type="AlphaFoldDB" id="A0A087UH88"/>
<evidence type="ECO:0000256" key="6">
    <source>
        <dbReference type="ARBA" id="ARBA00023136"/>
    </source>
</evidence>
<evidence type="ECO:0000256" key="2">
    <source>
        <dbReference type="ARBA" id="ARBA00005876"/>
    </source>
</evidence>
<evidence type="ECO:0000256" key="1">
    <source>
        <dbReference type="ARBA" id="ARBA00004606"/>
    </source>
</evidence>
<keyword evidence="6 7" id="KW-0472">Membrane</keyword>
<dbReference type="GO" id="GO:1990573">
    <property type="term" value="P:potassium ion import across plasma membrane"/>
    <property type="evidence" value="ECO:0007669"/>
    <property type="project" value="TreeGrafter"/>
</dbReference>
<dbReference type="GO" id="GO:0005890">
    <property type="term" value="C:sodium:potassium-exchanging ATPase complex"/>
    <property type="evidence" value="ECO:0007669"/>
    <property type="project" value="InterPro"/>
</dbReference>
<keyword evidence="3 7" id="KW-0812">Transmembrane</keyword>
<dbReference type="OrthoDB" id="6745035at2759"/>
<evidence type="ECO:0000256" key="4">
    <source>
        <dbReference type="ARBA" id="ARBA00022968"/>
    </source>
</evidence>
<evidence type="ECO:0000313" key="8">
    <source>
        <dbReference type="EMBL" id="KFM76727.1"/>
    </source>
</evidence>
<keyword evidence="5 7" id="KW-1133">Transmembrane helix</keyword>
<feature type="transmembrane region" description="Helical" evidence="7">
    <location>
        <begin position="50"/>
        <end position="70"/>
    </location>
</feature>
<protein>
    <submittedName>
        <fullName evidence="8">Putative sodium/potassium-transporting ATPase subunit beta-3</fullName>
    </submittedName>
</protein>
<reference evidence="8 9" key="1">
    <citation type="submission" date="2013-11" db="EMBL/GenBank/DDBJ databases">
        <title>Genome sequencing of Stegodyphus mimosarum.</title>
        <authorList>
            <person name="Bechsgaard J."/>
        </authorList>
    </citation>
    <scope>NUCLEOTIDE SEQUENCE [LARGE SCALE GENOMIC DNA]</scope>
</reference>
<dbReference type="STRING" id="407821.A0A087UH88"/>
<dbReference type="GO" id="GO:0030007">
    <property type="term" value="P:intracellular potassium ion homeostasis"/>
    <property type="evidence" value="ECO:0007669"/>
    <property type="project" value="TreeGrafter"/>
</dbReference>
<evidence type="ECO:0000313" key="9">
    <source>
        <dbReference type="Proteomes" id="UP000054359"/>
    </source>
</evidence>
<organism evidence="8 9">
    <name type="scientific">Stegodyphus mimosarum</name>
    <name type="common">African social velvet spider</name>
    <dbReference type="NCBI Taxonomy" id="407821"/>
    <lineage>
        <taxon>Eukaryota</taxon>
        <taxon>Metazoa</taxon>
        <taxon>Ecdysozoa</taxon>
        <taxon>Arthropoda</taxon>
        <taxon>Chelicerata</taxon>
        <taxon>Arachnida</taxon>
        <taxon>Araneae</taxon>
        <taxon>Araneomorphae</taxon>
        <taxon>Entelegynae</taxon>
        <taxon>Eresoidea</taxon>
        <taxon>Eresidae</taxon>
        <taxon>Stegodyphus</taxon>
    </lineage>
</organism>
<name>A0A087UH88_STEMI</name>
<dbReference type="InterPro" id="IPR038702">
    <property type="entry name" value="Na/K_ATPase_sub_beta_sf"/>
</dbReference>
<proteinExistence type="inferred from homology"/>
<comment type="similarity">
    <text evidence="2">Belongs to the X(+)/potassium ATPases subunit beta family.</text>
</comment>
<dbReference type="PANTHER" id="PTHR11523:SF28">
    <property type="entry name" value="NA_K-ATPASE BETA SUBUNIT ISOFORM 4-RELATED"/>
    <property type="match status" value="1"/>
</dbReference>
<dbReference type="OMA" id="YRNCWLE"/>
<accession>A0A087UH88</accession>
<dbReference type="EMBL" id="KK119788">
    <property type="protein sequence ID" value="KFM76727.1"/>
    <property type="molecule type" value="Genomic_DNA"/>
</dbReference>